<evidence type="ECO:0000313" key="3">
    <source>
        <dbReference type="EMBL" id="MBW0144873.1"/>
    </source>
</evidence>
<dbReference type="PROSITE" id="PS51257">
    <property type="entry name" value="PROKAR_LIPOPROTEIN"/>
    <property type="match status" value="1"/>
</dbReference>
<sequence length="240" mass="27323">MRKFFKVALAATALAGLSACTTGMPSKVSRYHQMPATTGESFVVVAQDPAKQGTLEFQRFGEMVAAEMASQGYAPASSIEDATMVVQLDYGVDEGRERIVQDPFYDRYGWNSYWGDPFYRRGYVRPVYYRDRYGNVRRTYVRLGFGYGSRYGYYRGWDDPFWFASGRNRIRSYTEYRSDLDIDIVRKDGGPMLFEGTAKARSRTDDLGTLVPNLVTAMFTDFPGRSGETIKITVKPENEE</sequence>
<dbReference type="RefSeq" id="WP_218632828.1">
    <property type="nucleotide sequence ID" value="NZ_JAHVAH010000001.1"/>
</dbReference>
<organism evidence="3 4">
    <name type="scientific">Sphingomicrobium clamense</name>
    <dbReference type="NCBI Taxonomy" id="2851013"/>
    <lineage>
        <taxon>Bacteria</taxon>
        <taxon>Pseudomonadati</taxon>
        <taxon>Pseudomonadota</taxon>
        <taxon>Alphaproteobacteria</taxon>
        <taxon>Sphingomonadales</taxon>
        <taxon>Sphingomonadaceae</taxon>
        <taxon>Sphingomicrobium</taxon>
    </lineage>
</organism>
<evidence type="ECO:0000313" key="4">
    <source>
        <dbReference type="Proteomes" id="UP000698028"/>
    </source>
</evidence>
<accession>A0ABS6V5Q8</accession>
<reference evidence="3 4" key="1">
    <citation type="submission" date="2021-07" db="EMBL/GenBank/DDBJ databases">
        <title>The draft genome sequence of Sphingomicrobium sp. B8.</title>
        <authorList>
            <person name="Mu L."/>
        </authorList>
    </citation>
    <scope>NUCLEOTIDE SEQUENCE [LARGE SCALE GENOMIC DNA]</scope>
    <source>
        <strain evidence="3 4">B8</strain>
    </source>
</reference>
<keyword evidence="1" id="KW-0732">Signal</keyword>
<dbReference type="Proteomes" id="UP000698028">
    <property type="component" value="Unassembled WGS sequence"/>
</dbReference>
<keyword evidence="4" id="KW-1185">Reference proteome</keyword>
<name>A0ABS6V5Q8_9SPHN</name>
<dbReference type="Pfam" id="PF13590">
    <property type="entry name" value="DUF4136"/>
    <property type="match status" value="1"/>
</dbReference>
<comment type="caution">
    <text evidence="3">The sequence shown here is derived from an EMBL/GenBank/DDBJ whole genome shotgun (WGS) entry which is preliminary data.</text>
</comment>
<evidence type="ECO:0000259" key="2">
    <source>
        <dbReference type="Pfam" id="PF13590"/>
    </source>
</evidence>
<gene>
    <name evidence="3" type="ORF">KTQ36_06130</name>
</gene>
<dbReference type="EMBL" id="JAHVAH010000001">
    <property type="protein sequence ID" value="MBW0144873.1"/>
    <property type="molecule type" value="Genomic_DNA"/>
</dbReference>
<proteinExistence type="predicted"/>
<protein>
    <submittedName>
        <fullName evidence="3">DUF4136 domain-containing protein</fullName>
    </submittedName>
</protein>
<feature type="signal peptide" evidence="1">
    <location>
        <begin position="1"/>
        <end position="21"/>
    </location>
</feature>
<feature type="chain" id="PRO_5045444301" evidence="1">
    <location>
        <begin position="22"/>
        <end position="240"/>
    </location>
</feature>
<dbReference type="InterPro" id="IPR025411">
    <property type="entry name" value="DUF4136"/>
</dbReference>
<feature type="domain" description="DUF4136" evidence="2">
    <location>
        <begin position="38"/>
        <end position="224"/>
    </location>
</feature>
<evidence type="ECO:0000256" key="1">
    <source>
        <dbReference type="SAM" id="SignalP"/>
    </source>
</evidence>